<dbReference type="Gene3D" id="2.60.40.10">
    <property type="entry name" value="Immunoglobulins"/>
    <property type="match status" value="2"/>
</dbReference>
<reference evidence="13 14" key="1">
    <citation type="journal article" date="2019" name="Nat. Med.">
        <title>A library of human gut bacterial isolates paired with longitudinal multiomics data enables mechanistic microbiome research.</title>
        <authorList>
            <person name="Poyet M."/>
            <person name="Groussin M."/>
            <person name="Gibbons S.M."/>
            <person name="Avila-Pacheco J."/>
            <person name="Jiang X."/>
            <person name="Kearney S.M."/>
            <person name="Perrotta A.R."/>
            <person name="Berdy B."/>
            <person name="Zhao S."/>
            <person name="Lieberman T.D."/>
            <person name="Swanson P.K."/>
            <person name="Smith M."/>
            <person name="Roesemann S."/>
            <person name="Alexander J.E."/>
            <person name="Rich S.A."/>
            <person name="Livny J."/>
            <person name="Vlamakis H."/>
            <person name="Clish C."/>
            <person name="Bullock K."/>
            <person name="Deik A."/>
            <person name="Scott J."/>
            <person name="Pierce K.A."/>
            <person name="Xavier R.J."/>
            <person name="Alm E.J."/>
        </authorList>
    </citation>
    <scope>NUCLEOTIDE SEQUENCE [LARGE SCALE GENOMIC DNA]</scope>
    <source>
        <strain evidence="13 14">BIOML-A10</strain>
    </source>
</reference>
<evidence type="ECO:0000313" key="13">
    <source>
        <dbReference type="EMBL" id="KAA3770665.1"/>
    </source>
</evidence>
<dbReference type="InterPro" id="IPR032312">
    <property type="entry name" value="LacZ_4"/>
</dbReference>
<keyword evidence="6 10" id="KW-0378">Hydrolase</keyword>
<dbReference type="InterPro" id="IPR006103">
    <property type="entry name" value="Glyco_hydro_2_cat"/>
</dbReference>
<evidence type="ECO:0000256" key="6">
    <source>
        <dbReference type="ARBA" id="ARBA00022801"/>
    </source>
</evidence>
<evidence type="ECO:0000256" key="1">
    <source>
        <dbReference type="ARBA" id="ARBA00001412"/>
    </source>
</evidence>
<organism evidence="13 14">
    <name type="scientific">Bacteroides salyersiae</name>
    <dbReference type="NCBI Taxonomy" id="291644"/>
    <lineage>
        <taxon>Bacteria</taxon>
        <taxon>Pseudomonadati</taxon>
        <taxon>Bacteroidota</taxon>
        <taxon>Bacteroidia</taxon>
        <taxon>Bacteroidales</taxon>
        <taxon>Bacteroidaceae</taxon>
        <taxon>Bacteroides</taxon>
    </lineage>
</organism>
<dbReference type="SUPFAM" id="SSF74650">
    <property type="entry name" value="Galactose mutarotase-like"/>
    <property type="match status" value="1"/>
</dbReference>
<gene>
    <name evidence="13" type="ORF">F3F73_01590</name>
</gene>
<name>A0A7J4XPD9_9BACE</name>
<sequence length="1110" mass="126351">MRRILIGIFCCVAAGLSAQVGVPDWENHQVLHINREPARAAFFPYGEHVGDRRLCLDGSWKFRWTPMPEERIPDFYRTDYDDSRWVEFPVPANWEVNGYGTPIYVSAGYPFKIDPPRVTSEPKAEYTTFKERNPVGQYRRTFTLPAGWEKTGQTFLRFEGVMSAFYVWINGQLAGYSEGSMEPSEFNITSCLNAGTNQIAVEVYRYSDGSYLEDQDFWRFGGIHRSIYVIHTPDIRIRDYVVRTLPDSVYRDFTIQIDPRLSVYRAESGKGYTLQAILTDTDGTSLAQLSCSAEEVLDLEHKASRMNEWFPQRGPRKMGRMTTVIKNPKQWTAETPSLYSLHLSLQDSTGRIVEQICQPVGFRSVEVRDGQMLVNGRPIRFRGVNRHEHDPRLGRVMTEERMLQDILLMKQGNVNAVRTSHYPNVSRWYELCDSLGLYVMDEANIEEHGLRGTLASASDWHAAFMDRAVRMAERDKNHPCIVVWSMGNESGYGPNFAAISAWLHDFDPTRPVHYEGAQGVNGRPDPETVDMISRFYTRVKQEYLNPGIPEGADEERAENARWERLLEIAERTNDIRPVLTSEYAHAMGNALGNFQEYWDEIYSHPRMLGGFIWDWVDQGLYKSLPGGGEMIAYGGDFGDRPNLKAFCFNGILRSERETTPKYWEMKKVYAPIQMQLQEDTLRLTNRNHHIGLEGYRCLWTLTVDGRPEKTGELEMPQVLPGMTGVINLSEVIGKRRKNRADIRLWIRIILKEDLPWAKAGHEVAAEQFCLQEGEEKGEGEEMGDGRCSVTAQQLSTFNSQLSTEGGLLTVKSGGCMVQWRLRDGCMMQLQFDSFPVLGDSCLFPSVPAVQIFRAPTDNDKSFGNWLAKDWQNNRLDAPDYDTRPLKWRQLSDGTIQVTSGCTVRCLSGSIVTELLYTITGDGQLEIEAVFRPEGVLPELPRLGIALPIRSGLDHFTWYGRGPWENYPDRKTSCFVGLWSGKVSEQYTHYPRPQDSGNKEDVRFLELTDDYGKGIRVEAVGKTFSASALHYTVNDIYRATHDYQLQERPDVILSLDAAVLGLGNSSCGPGVLKRYAIEKKEHRLKVILKKTQQASPQQASPQPSPWERGQS</sequence>
<dbReference type="InterPro" id="IPR023230">
    <property type="entry name" value="Glyco_hydro_2_CS"/>
</dbReference>
<evidence type="ECO:0000256" key="11">
    <source>
        <dbReference type="SAM" id="MobiDB-lite"/>
    </source>
</evidence>
<dbReference type="SUPFAM" id="SSF51445">
    <property type="entry name" value="(Trans)glycosidases"/>
    <property type="match status" value="1"/>
</dbReference>
<comment type="subunit">
    <text evidence="4">Monomer.</text>
</comment>
<dbReference type="InterPro" id="IPR014718">
    <property type="entry name" value="GH-type_carb-bd"/>
</dbReference>
<dbReference type="Gene3D" id="2.70.98.10">
    <property type="match status" value="1"/>
</dbReference>
<dbReference type="InterPro" id="IPR004199">
    <property type="entry name" value="B-gal_small/dom_5"/>
</dbReference>
<evidence type="ECO:0000256" key="8">
    <source>
        <dbReference type="ARBA" id="ARBA00023295"/>
    </source>
</evidence>
<accession>A0A7J4XPD9</accession>
<dbReference type="PROSITE" id="PS00608">
    <property type="entry name" value="GLYCOSYL_HYDROL_F2_2"/>
    <property type="match status" value="1"/>
</dbReference>
<dbReference type="GO" id="GO:0004565">
    <property type="term" value="F:beta-galactosidase activity"/>
    <property type="evidence" value="ECO:0007669"/>
    <property type="project" value="UniProtKB-EC"/>
</dbReference>
<dbReference type="PANTHER" id="PTHR46323">
    <property type="entry name" value="BETA-GALACTOSIDASE"/>
    <property type="match status" value="1"/>
</dbReference>
<evidence type="ECO:0000256" key="2">
    <source>
        <dbReference type="ARBA" id="ARBA00001913"/>
    </source>
</evidence>
<dbReference type="InterPro" id="IPR013783">
    <property type="entry name" value="Ig-like_fold"/>
</dbReference>
<dbReference type="InterPro" id="IPR017853">
    <property type="entry name" value="GH"/>
</dbReference>
<evidence type="ECO:0000256" key="3">
    <source>
        <dbReference type="ARBA" id="ARBA00007401"/>
    </source>
</evidence>
<dbReference type="SMART" id="SM01038">
    <property type="entry name" value="Bgal_small_N"/>
    <property type="match status" value="1"/>
</dbReference>
<comment type="catalytic activity">
    <reaction evidence="1 10">
        <text>Hydrolysis of terminal non-reducing beta-D-galactose residues in beta-D-galactosides.</text>
        <dbReference type="EC" id="3.2.1.23"/>
    </reaction>
</comment>
<feature type="domain" description="Beta galactosidase small chain/" evidence="12">
    <location>
        <begin position="809"/>
        <end position="1088"/>
    </location>
</feature>
<dbReference type="Proteomes" id="UP000422221">
    <property type="component" value="Unassembled WGS sequence"/>
</dbReference>
<feature type="compositionally biased region" description="Low complexity" evidence="11">
    <location>
        <begin position="1091"/>
        <end position="1100"/>
    </location>
</feature>
<dbReference type="SUPFAM" id="SSF49303">
    <property type="entry name" value="beta-Galactosidase/glucuronidase domain"/>
    <property type="match status" value="2"/>
</dbReference>
<dbReference type="InterPro" id="IPR050347">
    <property type="entry name" value="Bact_Beta-galactosidase"/>
</dbReference>
<evidence type="ECO:0000256" key="7">
    <source>
        <dbReference type="ARBA" id="ARBA00022837"/>
    </source>
</evidence>
<feature type="region of interest" description="Disordered" evidence="11">
    <location>
        <begin position="1088"/>
        <end position="1110"/>
    </location>
</feature>
<comment type="similarity">
    <text evidence="3 10">Belongs to the glycosyl hydrolase 2 family.</text>
</comment>
<comment type="caution">
    <text evidence="13">The sequence shown here is derived from an EMBL/GenBank/DDBJ whole genome shotgun (WGS) entry which is preliminary data.</text>
</comment>
<dbReference type="InterPro" id="IPR006101">
    <property type="entry name" value="Glyco_hydro_2"/>
</dbReference>
<dbReference type="InterPro" id="IPR011013">
    <property type="entry name" value="Gal_mutarotase_sf_dom"/>
</dbReference>
<dbReference type="GO" id="GO:0009341">
    <property type="term" value="C:beta-galactosidase complex"/>
    <property type="evidence" value="ECO:0007669"/>
    <property type="project" value="InterPro"/>
</dbReference>
<dbReference type="RefSeq" id="WP_130057832.1">
    <property type="nucleotide sequence ID" value="NZ_JADNPJ010000001.1"/>
</dbReference>
<dbReference type="Pfam" id="PF02837">
    <property type="entry name" value="Glyco_hydro_2_N"/>
    <property type="match status" value="1"/>
</dbReference>
<comment type="cofactor">
    <cofactor evidence="2">
        <name>Ca(2+)</name>
        <dbReference type="ChEBI" id="CHEBI:29108"/>
    </cofactor>
</comment>
<dbReference type="Pfam" id="PF16353">
    <property type="entry name" value="LacZ_4"/>
    <property type="match status" value="1"/>
</dbReference>
<evidence type="ECO:0000259" key="12">
    <source>
        <dbReference type="SMART" id="SM01038"/>
    </source>
</evidence>
<protein>
    <recommendedName>
        <fullName evidence="5 10">Beta-galactosidase</fullName>
        <ecNumber evidence="5 10">3.2.1.23</ecNumber>
    </recommendedName>
    <alternativeName>
        <fullName evidence="9 10">Lactase</fullName>
    </alternativeName>
</protein>
<dbReference type="Gene3D" id="2.60.120.260">
    <property type="entry name" value="Galactose-binding domain-like"/>
    <property type="match status" value="1"/>
</dbReference>
<dbReference type="AlphaFoldDB" id="A0A7J4XPD9"/>
<dbReference type="GO" id="GO:0005990">
    <property type="term" value="P:lactose catabolic process"/>
    <property type="evidence" value="ECO:0007669"/>
    <property type="project" value="TreeGrafter"/>
</dbReference>
<dbReference type="Gene3D" id="3.20.20.80">
    <property type="entry name" value="Glycosidases"/>
    <property type="match status" value="1"/>
</dbReference>
<keyword evidence="7" id="KW-0106">Calcium</keyword>
<evidence type="ECO:0000256" key="4">
    <source>
        <dbReference type="ARBA" id="ARBA00011245"/>
    </source>
</evidence>
<dbReference type="EC" id="3.2.1.23" evidence="5 10"/>
<dbReference type="PROSITE" id="PS00719">
    <property type="entry name" value="GLYCOSYL_HYDROL_F2_1"/>
    <property type="match status" value="1"/>
</dbReference>
<evidence type="ECO:0000256" key="5">
    <source>
        <dbReference type="ARBA" id="ARBA00012756"/>
    </source>
</evidence>
<dbReference type="InterPro" id="IPR008979">
    <property type="entry name" value="Galactose-bd-like_sf"/>
</dbReference>
<evidence type="ECO:0000256" key="9">
    <source>
        <dbReference type="ARBA" id="ARBA00032230"/>
    </source>
</evidence>
<dbReference type="InterPro" id="IPR023232">
    <property type="entry name" value="Glyco_hydro_2_AS"/>
</dbReference>
<dbReference type="PRINTS" id="PR00132">
    <property type="entry name" value="GLHYDRLASE2"/>
</dbReference>
<proteinExistence type="inferred from homology"/>
<dbReference type="EMBL" id="VWMK01000001">
    <property type="protein sequence ID" value="KAA3770665.1"/>
    <property type="molecule type" value="Genomic_DNA"/>
</dbReference>
<dbReference type="InterPro" id="IPR006102">
    <property type="entry name" value="Ig-like_GH2"/>
</dbReference>
<dbReference type="InterPro" id="IPR036156">
    <property type="entry name" value="Beta-gal/glucu_dom_sf"/>
</dbReference>
<dbReference type="SUPFAM" id="SSF49785">
    <property type="entry name" value="Galactose-binding domain-like"/>
    <property type="match status" value="1"/>
</dbReference>
<dbReference type="Pfam" id="PF02929">
    <property type="entry name" value="Bgal_small_N"/>
    <property type="match status" value="1"/>
</dbReference>
<keyword evidence="8 10" id="KW-0326">Glycosidase</keyword>
<dbReference type="Pfam" id="PF02836">
    <property type="entry name" value="Glyco_hydro_2_C"/>
    <property type="match status" value="1"/>
</dbReference>
<evidence type="ECO:0000256" key="10">
    <source>
        <dbReference type="RuleBase" id="RU361154"/>
    </source>
</evidence>
<dbReference type="Pfam" id="PF00703">
    <property type="entry name" value="Glyco_hydro_2"/>
    <property type="match status" value="1"/>
</dbReference>
<dbReference type="PANTHER" id="PTHR46323:SF2">
    <property type="entry name" value="BETA-GALACTOSIDASE"/>
    <property type="match status" value="1"/>
</dbReference>
<dbReference type="FunFam" id="3.20.20.80:FF:000123">
    <property type="entry name" value="Beta-galactosidase"/>
    <property type="match status" value="1"/>
</dbReference>
<dbReference type="GO" id="GO:0030246">
    <property type="term" value="F:carbohydrate binding"/>
    <property type="evidence" value="ECO:0007669"/>
    <property type="project" value="InterPro"/>
</dbReference>
<evidence type="ECO:0000313" key="14">
    <source>
        <dbReference type="Proteomes" id="UP000422221"/>
    </source>
</evidence>
<dbReference type="InterPro" id="IPR006104">
    <property type="entry name" value="Glyco_hydro_2_N"/>
</dbReference>